<reference evidence="3 4" key="1">
    <citation type="submission" date="2023-07" db="EMBL/GenBank/DDBJ databases">
        <title>Sorghum-associated microbial communities from plants grown in Nebraska, USA.</title>
        <authorList>
            <person name="Schachtman D."/>
        </authorList>
    </citation>
    <scope>NUCLEOTIDE SEQUENCE [LARGE SCALE GENOMIC DNA]</scope>
    <source>
        <strain evidence="3 4">DS1316</strain>
    </source>
</reference>
<evidence type="ECO:0000313" key="4">
    <source>
        <dbReference type="Proteomes" id="UP001264340"/>
    </source>
</evidence>
<dbReference type="Proteomes" id="UP001264340">
    <property type="component" value="Unassembled WGS sequence"/>
</dbReference>
<proteinExistence type="predicted"/>
<evidence type="ECO:0000256" key="2">
    <source>
        <dbReference type="SAM" id="Phobius"/>
    </source>
</evidence>
<sequence>MLKSSATVNSTTHFWGKPMVNKTLLGSIIALLVAIAGYLGYLAWDRHQHNVQEEQQQQRDLKFDAAFLGTTPEKLAAERKAKGINAASDDAEASAAGLK</sequence>
<keyword evidence="4" id="KW-1185">Reference proteome</keyword>
<gene>
    <name evidence="3" type="ORF">J2804_006438</name>
</gene>
<evidence type="ECO:0000313" key="3">
    <source>
        <dbReference type="EMBL" id="MDR6413002.1"/>
    </source>
</evidence>
<organism evidence="3 4">
    <name type="scientific">Paraburkholderia terricola</name>
    <dbReference type="NCBI Taxonomy" id="169427"/>
    <lineage>
        <taxon>Bacteria</taxon>
        <taxon>Pseudomonadati</taxon>
        <taxon>Pseudomonadota</taxon>
        <taxon>Betaproteobacteria</taxon>
        <taxon>Burkholderiales</taxon>
        <taxon>Burkholderiaceae</taxon>
        <taxon>Paraburkholderia</taxon>
    </lineage>
</organism>
<keyword evidence="2" id="KW-0812">Transmembrane</keyword>
<evidence type="ECO:0000256" key="1">
    <source>
        <dbReference type="SAM" id="MobiDB-lite"/>
    </source>
</evidence>
<keyword evidence="2" id="KW-0472">Membrane</keyword>
<name>A0ABU1M1V8_9BURK</name>
<accession>A0ABU1M1V8</accession>
<feature type="region of interest" description="Disordered" evidence="1">
    <location>
        <begin position="79"/>
        <end position="99"/>
    </location>
</feature>
<protein>
    <submittedName>
        <fullName evidence="3">Negative regulator of RcsB-dependent stress response</fullName>
    </submittedName>
</protein>
<feature type="transmembrane region" description="Helical" evidence="2">
    <location>
        <begin position="24"/>
        <end position="44"/>
    </location>
</feature>
<keyword evidence="2" id="KW-1133">Transmembrane helix</keyword>
<dbReference type="EMBL" id="JAVDRP010000029">
    <property type="protein sequence ID" value="MDR6413002.1"/>
    <property type="molecule type" value="Genomic_DNA"/>
</dbReference>
<comment type="caution">
    <text evidence="3">The sequence shown here is derived from an EMBL/GenBank/DDBJ whole genome shotgun (WGS) entry which is preliminary data.</text>
</comment>